<dbReference type="GO" id="GO:0005524">
    <property type="term" value="F:ATP binding"/>
    <property type="evidence" value="ECO:0007669"/>
    <property type="project" value="UniProtKB-KW"/>
</dbReference>
<gene>
    <name evidence="1" type="ORF">C1Y38_05550</name>
</gene>
<dbReference type="Gene3D" id="3.40.50.300">
    <property type="entry name" value="P-loop containing nucleotide triphosphate hydrolases"/>
    <property type="match status" value="2"/>
</dbReference>
<organism evidence="1 2">
    <name type="scientific">Limosilactobacillus fermentum</name>
    <name type="common">Lactobacillus fermentum</name>
    <dbReference type="NCBI Taxonomy" id="1613"/>
    <lineage>
        <taxon>Bacteria</taxon>
        <taxon>Bacillati</taxon>
        <taxon>Bacillota</taxon>
        <taxon>Bacilli</taxon>
        <taxon>Lactobacillales</taxon>
        <taxon>Lactobacillaceae</taxon>
        <taxon>Limosilactobacillus</taxon>
    </lineage>
</organism>
<proteinExistence type="predicted"/>
<dbReference type="RefSeq" id="WP_021350060.1">
    <property type="nucleotide sequence ID" value="NZ_JAHBRU010000143.1"/>
</dbReference>
<dbReference type="SUPFAM" id="SSF52540">
    <property type="entry name" value="P-loop containing nucleoside triphosphate hydrolases"/>
    <property type="match status" value="1"/>
</dbReference>
<name>A0A2K2TIZ2_LIMFE</name>
<accession>A0A2K2TIZ2</accession>
<protein>
    <submittedName>
        <fullName evidence="1">ATP-binding protein</fullName>
    </submittedName>
</protein>
<comment type="caution">
    <text evidence="1">The sequence shown here is derived from an EMBL/GenBank/DDBJ whole genome shotgun (WGS) entry which is preliminary data.</text>
</comment>
<sequence>MKKKEILQLEQADYDLDFLARVQPQGNLKCHGRYLEIGDGYLTCLRVWKYPSHGMSAFWGVPLTSDNSTMAVISIGTEDRDQILQQISKAATEEKTRISNKAKEMDNISSAGAYGDQMRLIQKITQRNEVMKRMYIRVFVYVPTLEELDEKAKAIIRKNGMMRLARYSDEQLSEYESIFVPAMHQDEMLNHPQGTPIDAENLAGAYPFNHVKLEDPNGSYYGYTRTSGEVMFDPFKRDNRRTRSFFFVTGNSGMGKSTLLKKLNDDVFSRGAFIRNFAITDEYKKQTQHQCGVTINLDEANCRINPFQVFPTVVDENGNVSETNSFAQHVVKLQNLFRFLNEEANSDDVGLLGRWIYEFYEEQNLWVRNANQALEKPNITGLKREQYPTLQDFVLFINEKQRATERDPRIHLTNNTVTSMNRIVQTFDTLHETRPEMFDGRTNFPDLSSTQVVSFNLEGLKAQGQGIFNAQVYSVLTLLSADIIKNGNRQRHMISDGTLRPEDVTWYYLNLDEVQNIINPRFSFGVEFLASMMEEMRKNLCAMTMAAPTIKDLIMGGSSHDPYVIAVQKIFSLFQIRFFFQISDDDLPRLSTALGQSATLDELANLPKLEKTECLMNINGDRNIQFHVQITPNEEKRYTGGM</sequence>
<dbReference type="InterPro" id="IPR027417">
    <property type="entry name" value="P-loop_NTPase"/>
</dbReference>
<dbReference type="EMBL" id="POTQ01000009">
    <property type="protein sequence ID" value="PNV57938.1"/>
    <property type="molecule type" value="Genomic_DNA"/>
</dbReference>
<evidence type="ECO:0000313" key="1">
    <source>
        <dbReference type="EMBL" id="PNV57938.1"/>
    </source>
</evidence>
<reference evidence="1 2" key="1">
    <citation type="submission" date="2018-01" db="EMBL/GenBank/DDBJ databases">
        <title>Draft genome sequence of the feruloyl esterase-producing strain Lactobacillus fermentum CRL 1446, isolated from artisanal goat milk cheese.</title>
        <authorList>
            <person name="Abeijon Mukdsi M.C."/>
            <person name="Saavedra L."/>
            <person name="Gauffin Cano M.P."/>
            <person name="Hebert E.M."/>
            <person name="Medina R.B."/>
        </authorList>
    </citation>
    <scope>NUCLEOTIDE SEQUENCE [LARGE SCALE GENOMIC DNA]</scope>
    <source>
        <strain evidence="1 2">CRL 1446</strain>
    </source>
</reference>
<keyword evidence="1" id="KW-0067">ATP-binding</keyword>
<evidence type="ECO:0000313" key="2">
    <source>
        <dbReference type="Proteomes" id="UP000236514"/>
    </source>
</evidence>
<dbReference type="Proteomes" id="UP000236514">
    <property type="component" value="Unassembled WGS sequence"/>
</dbReference>
<dbReference type="AlphaFoldDB" id="A0A2K2TIZ2"/>
<keyword evidence="1" id="KW-0547">Nucleotide-binding</keyword>